<dbReference type="KEGG" id="bdh:GV66_05040"/>
<dbReference type="FunFam" id="3.40.50.620:FF:000021">
    <property type="entry name" value="Riboflavin biosynthesis protein"/>
    <property type="match status" value="1"/>
</dbReference>
<dbReference type="EMBL" id="VVZV01000008">
    <property type="protein sequence ID" value="KAA5320935.1"/>
    <property type="molecule type" value="Genomic_DNA"/>
</dbReference>
<evidence type="ECO:0000313" key="19">
    <source>
        <dbReference type="EMBL" id="KAA5405443.1"/>
    </source>
</evidence>
<dbReference type="EC" id="2.7.7.2" evidence="15"/>
<name>A0A0K2HG23_9BACT</name>
<dbReference type="EMBL" id="VVYY01000008">
    <property type="protein sequence ID" value="KAA5398182.1"/>
    <property type="molecule type" value="Genomic_DNA"/>
</dbReference>
<evidence type="ECO:0000313" key="25">
    <source>
        <dbReference type="Proteomes" id="UP000294834"/>
    </source>
</evidence>
<dbReference type="GO" id="GO:0005524">
    <property type="term" value="F:ATP binding"/>
    <property type="evidence" value="ECO:0007669"/>
    <property type="project" value="UniProtKB-UniRule"/>
</dbReference>
<evidence type="ECO:0000256" key="10">
    <source>
        <dbReference type="ARBA" id="ARBA00022827"/>
    </source>
</evidence>
<keyword evidence="6 15" id="KW-0808">Transferase</keyword>
<evidence type="ECO:0000256" key="6">
    <source>
        <dbReference type="ARBA" id="ARBA00022679"/>
    </source>
</evidence>
<evidence type="ECO:0000256" key="1">
    <source>
        <dbReference type="ARBA" id="ARBA00002121"/>
    </source>
</evidence>
<evidence type="ECO:0000256" key="4">
    <source>
        <dbReference type="ARBA" id="ARBA00022630"/>
    </source>
</evidence>
<dbReference type="PANTHER" id="PTHR22749:SF6">
    <property type="entry name" value="RIBOFLAVIN KINASE"/>
    <property type="match status" value="1"/>
</dbReference>
<accession>A0A0K2HG23</accession>
<dbReference type="Proteomes" id="UP000481616">
    <property type="component" value="Unassembled WGS sequence"/>
</dbReference>
<evidence type="ECO:0000256" key="2">
    <source>
        <dbReference type="ARBA" id="ARBA00004726"/>
    </source>
</evidence>
<keyword evidence="12" id="KW-0511">Multifunctional enzyme</keyword>
<dbReference type="InterPro" id="IPR015865">
    <property type="entry name" value="Riboflavin_kinase_bac/euk"/>
</dbReference>
<evidence type="ECO:0000313" key="26">
    <source>
        <dbReference type="Proteomes" id="UP000441162"/>
    </source>
</evidence>
<evidence type="ECO:0000313" key="22">
    <source>
        <dbReference type="EMBL" id="TDB02583.1"/>
    </source>
</evidence>
<dbReference type="UniPathway" id="UPA00277">
    <property type="reaction ID" value="UER00407"/>
</dbReference>
<dbReference type="Proteomes" id="UP000294834">
    <property type="component" value="Unassembled WGS sequence"/>
</dbReference>
<protein>
    <recommendedName>
        <fullName evidence="15">Riboflavin biosynthesis protein</fullName>
    </recommendedName>
    <domain>
        <recommendedName>
            <fullName evidence="15">Riboflavin kinase</fullName>
            <ecNumber evidence="15">2.7.1.26</ecNumber>
        </recommendedName>
        <alternativeName>
            <fullName evidence="15">Flavokinase</fullName>
        </alternativeName>
    </domain>
    <domain>
        <recommendedName>
            <fullName evidence="15">FMN adenylyltransferase</fullName>
            <ecNumber evidence="15">2.7.7.2</ecNumber>
        </recommendedName>
        <alternativeName>
            <fullName evidence="15">FAD pyrophosphorylase</fullName>
        </alternativeName>
        <alternativeName>
            <fullName evidence="15">FAD synthase</fullName>
        </alternativeName>
    </domain>
</protein>
<keyword evidence="11 15" id="KW-0067">ATP-binding</keyword>
<evidence type="ECO:0000256" key="12">
    <source>
        <dbReference type="ARBA" id="ARBA00023268"/>
    </source>
</evidence>
<dbReference type="Gene3D" id="3.40.50.620">
    <property type="entry name" value="HUPs"/>
    <property type="match status" value="1"/>
</dbReference>
<dbReference type="InterPro" id="IPR023468">
    <property type="entry name" value="Riboflavin_kinase"/>
</dbReference>
<comment type="catalytic activity">
    <reaction evidence="14 15">
        <text>FMN + ATP + H(+) = FAD + diphosphate</text>
        <dbReference type="Rhea" id="RHEA:17237"/>
        <dbReference type="ChEBI" id="CHEBI:15378"/>
        <dbReference type="ChEBI" id="CHEBI:30616"/>
        <dbReference type="ChEBI" id="CHEBI:33019"/>
        <dbReference type="ChEBI" id="CHEBI:57692"/>
        <dbReference type="ChEBI" id="CHEBI:58210"/>
        <dbReference type="EC" id="2.7.7.2"/>
    </reaction>
</comment>
<comment type="pathway">
    <text evidence="3 15">Cofactor biosynthesis; FMN biosynthesis; FMN from riboflavin (ATP route): step 1/1.</text>
</comment>
<evidence type="ECO:0000313" key="23">
    <source>
        <dbReference type="EMBL" id="TDB05973.1"/>
    </source>
</evidence>
<evidence type="ECO:0000256" key="9">
    <source>
        <dbReference type="ARBA" id="ARBA00022777"/>
    </source>
</evidence>
<gene>
    <name evidence="21" type="ORF">E1I98_13940</name>
    <name evidence="23" type="ORF">E1J06_00275</name>
    <name evidence="22" type="ORF">E1J06_25085</name>
    <name evidence="19" type="ORF">F2Y51_10510</name>
    <name evidence="18" type="ORF">F2Y58_11695</name>
    <name evidence="17" type="ORF">F2Z07_09625</name>
    <name evidence="20" type="ORF">GKD17_00500</name>
</gene>
<dbReference type="SMART" id="SM00904">
    <property type="entry name" value="Flavokinase"/>
    <property type="match status" value="1"/>
</dbReference>
<reference evidence="20 29" key="3">
    <citation type="submission" date="2019-11" db="EMBL/GenBank/DDBJ databases">
        <title>Complete genome sequence of Bacteroides dorei DSM 17855.</title>
        <authorList>
            <person name="Russell J.T."/>
        </authorList>
    </citation>
    <scope>NUCLEOTIDE SEQUENCE [LARGE SCALE GENOMIC DNA]</scope>
    <source>
        <strain evidence="20 29">DSM 17855</strain>
    </source>
</reference>
<keyword evidence="8 15" id="KW-0547">Nucleotide-binding</keyword>
<dbReference type="Pfam" id="PF01687">
    <property type="entry name" value="Flavokinase"/>
    <property type="match status" value="1"/>
</dbReference>
<keyword evidence="7 15" id="KW-0548">Nucleotidyltransferase</keyword>
<dbReference type="Proteomes" id="UP000294527">
    <property type="component" value="Unassembled WGS sequence"/>
</dbReference>
<keyword evidence="10 15" id="KW-0274">FAD</keyword>
<evidence type="ECO:0000256" key="3">
    <source>
        <dbReference type="ARBA" id="ARBA00005201"/>
    </source>
</evidence>
<dbReference type="InterPro" id="IPR023465">
    <property type="entry name" value="Riboflavin_kinase_dom_sf"/>
</dbReference>
<evidence type="ECO:0000256" key="13">
    <source>
        <dbReference type="ARBA" id="ARBA00047880"/>
    </source>
</evidence>
<evidence type="ECO:0000313" key="17">
    <source>
        <dbReference type="EMBL" id="KAA5320935.1"/>
    </source>
</evidence>
<organism evidence="17 28">
    <name type="scientific">Phocaeicola dorei</name>
    <dbReference type="NCBI Taxonomy" id="357276"/>
    <lineage>
        <taxon>Bacteria</taxon>
        <taxon>Pseudomonadati</taxon>
        <taxon>Bacteroidota</taxon>
        <taxon>Bacteroidia</taxon>
        <taxon>Bacteroidales</taxon>
        <taxon>Bacteroidaceae</taxon>
        <taxon>Phocaeicola</taxon>
    </lineage>
</organism>
<dbReference type="PANTHER" id="PTHR22749">
    <property type="entry name" value="RIBOFLAVIN KINASE/FMN ADENYLYLTRANSFERASE"/>
    <property type="match status" value="1"/>
</dbReference>
<dbReference type="GO" id="GO:0008531">
    <property type="term" value="F:riboflavin kinase activity"/>
    <property type="evidence" value="ECO:0007669"/>
    <property type="project" value="UniProtKB-UniRule"/>
</dbReference>
<comment type="function">
    <text evidence="1">Catalyzes the phosphorylation of riboflavin to FMN followed by the adenylation of FMN to FAD.</text>
</comment>
<evidence type="ECO:0000259" key="16">
    <source>
        <dbReference type="SMART" id="SM00904"/>
    </source>
</evidence>
<dbReference type="GO" id="GO:0006747">
    <property type="term" value="P:FAD biosynthetic process"/>
    <property type="evidence" value="ECO:0007669"/>
    <property type="project" value="UniProtKB-UniRule"/>
</dbReference>
<comment type="pathway">
    <text evidence="2 15">Cofactor biosynthesis; FAD biosynthesis; FAD from FMN: step 1/1.</text>
</comment>
<dbReference type="GeneID" id="93445154"/>
<comment type="catalytic activity">
    <reaction evidence="13 15">
        <text>riboflavin + ATP = FMN + ADP + H(+)</text>
        <dbReference type="Rhea" id="RHEA:14357"/>
        <dbReference type="ChEBI" id="CHEBI:15378"/>
        <dbReference type="ChEBI" id="CHEBI:30616"/>
        <dbReference type="ChEBI" id="CHEBI:57986"/>
        <dbReference type="ChEBI" id="CHEBI:58210"/>
        <dbReference type="ChEBI" id="CHEBI:456216"/>
        <dbReference type="EC" id="2.7.1.26"/>
    </reaction>
</comment>
<reference evidence="26 27" key="1">
    <citation type="journal article" date="2019" name="Nat. Med.">
        <title>A library of human gut bacterial isolates paired with longitudinal multiomics data enables mechanistic microbiome research.</title>
        <authorList>
            <person name="Poyet M."/>
            <person name="Groussin M."/>
            <person name="Gibbons S.M."/>
            <person name="Avila-Pacheco J."/>
            <person name="Jiang X."/>
            <person name="Kearney S.M."/>
            <person name="Perrotta A.R."/>
            <person name="Berdy B."/>
            <person name="Zhao S."/>
            <person name="Lieberman T.D."/>
            <person name="Swanson P.K."/>
            <person name="Smith M."/>
            <person name="Roesemann S."/>
            <person name="Alexander J.E."/>
            <person name="Rich S.A."/>
            <person name="Livny J."/>
            <person name="Vlamakis H."/>
            <person name="Clish C."/>
            <person name="Bullock K."/>
            <person name="Deik A."/>
            <person name="Scott J."/>
            <person name="Pierce K.A."/>
            <person name="Xavier R.J."/>
            <person name="Alm E.J."/>
        </authorList>
    </citation>
    <scope>NUCLEOTIDE SEQUENCE [LARGE SCALE GENOMIC DNA]</scope>
    <source>
        <strain evidence="18 27">BIOML-A1</strain>
        <strain evidence="17 28">BIOML-A25</strain>
        <strain evidence="19 26">BIOML-A4</strain>
    </source>
</reference>
<evidence type="ECO:0000256" key="11">
    <source>
        <dbReference type="ARBA" id="ARBA00022840"/>
    </source>
</evidence>
<keyword evidence="4 15" id="KW-0285">Flavoprotein</keyword>
<evidence type="ECO:0000313" key="24">
    <source>
        <dbReference type="Proteomes" id="UP000294527"/>
    </source>
</evidence>
<dbReference type="EMBL" id="SLTU01000002">
    <property type="protein sequence ID" value="TDA72552.1"/>
    <property type="molecule type" value="Genomic_DNA"/>
</dbReference>
<evidence type="ECO:0000256" key="5">
    <source>
        <dbReference type="ARBA" id="ARBA00022643"/>
    </source>
</evidence>
<dbReference type="SUPFAM" id="SSF82114">
    <property type="entry name" value="Riboflavin kinase-like"/>
    <property type="match status" value="1"/>
</dbReference>
<evidence type="ECO:0000256" key="7">
    <source>
        <dbReference type="ARBA" id="ARBA00022695"/>
    </source>
</evidence>
<reference evidence="24 25" key="2">
    <citation type="journal article" date="2019" name="Nat. Microbiol.">
        <title>Genomic variation and strain-specific functional adaptation in the human gut microbiome during early life.</title>
        <authorList>
            <person name="Vatanen T."/>
            <person name="Plichta D.R."/>
            <person name="Somani J."/>
            <person name="Munch P.C."/>
            <person name="Arthur T.D."/>
            <person name="Hall A.B."/>
            <person name="Rudolf S."/>
            <person name="Oakeley E.J."/>
            <person name="Ke X."/>
            <person name="Young R.A."/>
            <person name="Haiser H.J."/>
            <person name="Kolde R."/>
            <person name="Yassour M."/>
            <person name="Luopajarvi K."/>
            <person name="Siljander H."/>
            <person name="Virtanen S.M."/>
            <person name="Ilonen J."/>
            <person name="Uibo R."/>
            <person name="Tillmann V."/>
            <person name="Mokurov S."/>
            <person name="Dorshakova N."/>
            <person name="Porter J.A."/>
            <person name="McHardy A.C."/>
            <person name="Lahdesmaki H."/>
            <person name="Vlamakis H."/>
            <person name="Huttenhower C."/>
            <person name="Knip M."/>
            <person name="Xavier R.J."/>
        </authorList>
    </citation>
    <scope>NUCLEOTIDE SEQUENCE [LARGE SCALE GENOMIC DNA]</scope>
    <source>
        <strain evidence="21 24">RJX1047</strain>
        <strain evidence="22 25">RJX1052</strain>
    </source>
</reference>
<evidence type="ECO:0000313" key="18">
    <source>
        <dbReference type="EMBL" id="KAA5398182.1"/>
    </source>
</evidence>
<dbReference type="GO" id="GO:0003919">
    <property type="term" value="F:FMN adenylyltransferase activity"/>
    <property type="evidence" value="ECO:0007669"/>
    <property type="project" value="UniProtKB-UniRule"/>
</dbReference>
<dbReference type="RefSeq" id="WP_007834490.1">
    <property type="nucleotide sequence ID" value="NZ_CAXSRD010000024.1"/>
</dbReference>
<dbReference type="UniPathway" id="UPA00276">
    <property type="reaction ID" value="UER00406"/>
</dbReference>
<dbReference type="CDD" id="cd02064">
    <property type="entry name" value="FAD_synthetase_N"/>
    <property type="match status" value="1"/>
</dbReference>
<dbReference type="EMBL" id="SLTX01000001">
    <property type="protein sequence ID" value="TDB05973.1"/>
    <property type="molecule type" value="Genomic_DNA"/>
</dbReference>
<dbReference type="GO" id="GO:0009231">
    <property type="term" value="P:riboflavin biosynthetic process"/>
    <property type="evidence" value="ECO:0007669"/>
    <property type="project" value="InterPro"/>
</dbReference>
<evidence type="ECO:0000313" key="28">
    <source>
        <dbReference type="Proteomes" id="UP000481700"/>
    </source>
</evidence>
<dbReference type="NCBIfam" id="TIGR00083">
    <property type="entry name" value="ribF"/>
    <property type="match status" value="1"/>
</dbReference>
<dbReference type="NCBIfam" id="NF004162">
    <property type="entry name" value="PRK05627.1-5"/>
    <property type="match status" value="1"/>
</dbReference>
<dbReference type="Pfam" id="PF06574">
    <property type="entry name" value="FAD_syn"/>
    <property type="match status" value="1"/>
</dbReference>
<evidence type="ECO:0000313" key="21">
    <source>
        <dbReference type="EMBL" id="TDA72552.1"/>
    </source>
</evidence>
<evidence type="ECO:0000256" key="15">
    <source>
        <dbReference type="PIRNR" id="PIRNR004491"/>
    </source>
</evidence>
<dbReference type="EC" id="2.7.1.26" evidence="15"/>
<feature type="domain" description="Riboflavin kinase" evidence="16">
    <location>
        <begin position="180"/>
        <end position="306"/>
    </location>
</feature>
<dbReference type="EMBL" id="VVZA01000007">
    <property type="protein sequence ID" value="KAA5405443.1"/>
    <property type="molecule type" value="Genomic_DNA"/>
</dbReference>
<proteinExistence type="inferred from homology"/>
<evidence type="ECO:0000313" key="27">
    <source>
        <dbReference type="Proteomes" id="UP000481616"/>
    </source>
</evidence>
<evidence type="ECO:0000313" key="20">
    <source>
        <dbReference type="EMBL" id="QJR74969.1"/>
    </source>
</evidence>
<keyword evidence="5 15" id="KW-0288">FMN</keyword>
<dbReference type="InterPro" id="IPR014729">
    <property type="entry name" value="Rossmann-like_a/b/a_fold"/>
</dbReference>
<dbReference type="Proteomes" id="UP000441162">
    <property type="component" value="Unassembled WGS sequence"/>
</dbReference>
<dbReference type="EMBL" id="CP046176">
    <property type="protein sequence ID" value="QJR74969.1"/>
    <property type="molecule type" value="Genomic_DNA"/>
</dbReference>
<keyword evidence="9 15" id="KW-0418">Kinase</keyword>
<evidence type="ECO:0000256" key="8">
    <source>
        <dbReference type="ARBA" id="ARBA00022741"/>
    </source>
</evidence>
<dbReference type="PIRSF" id="PIRSF004491">
    <property type="entry name" value="FAD_Synth"/>
    <property type="match status" value="1"/>
</dbReference>
<dbReference type="SUPFAM" id="SSF52374">
    <property type="entry name" value="Nucleotidylyl transferase"/>
    <property type="match status" value="1"/>
</dbReference>
<dbReference type="InterPro" id="IPR015864">
    <property type="entry name" value="FAD_synthase"/>
</dbReference>
<evidence type="ECO:0000313" key="29">
    <source>
        <dbReference type="Proteomes" id="UP000500949"/>
    </source>
</evidence>
<dbReference type="AlphaFoldDB" id="A0A0K2HG23"/>
<sequence>MEIISDINHQALPPSVATIGFFDGVHRGHRFLINQVKEVADKDGLYSALVTFPMHPRQVIQTTYHPQLLSSPKEKLELLETTQVDYCLLLPFTQELSLLSAREFMQLLRNKFNIHTLVIGYDHRFGHNRSESFEDYCRYGEELNIYMVRARAYTDGEDKISSSVIRQLLKEGKVSQAAQFLGYNYYLDGTVVDGYKVGRKIGFPTANLQVDCSDKLIPSEGVYAVYVYVEGKKWAGMLNIGHRPTINNGNNVSIEVNILNFSEDIYHKEMRIEFVKYLRPEEKYGTIDELIAQMHKDREKTAKILL</sequence>
<evidence type="ECO:0000256" key="14">
    <source>
        <dbReference type="ARBA" id="ARBA00049494"/>
    </source>
</evidence>
<dbReference type="Proteomes" id="UP000481700">
    <property type="component" value="Unassembled WGS sequence"/>
</dbReference>
<dbReference type="Gene3D" id="2.40.30.30">
    <property type="entry name" value="Riboflavin kinase-like"/>
    <property type="match status" value="1"/>
</dbReference>
<dbReference type="GO" id="GO:0009398">
    <property type="term" value="P:FMN biosynthetic process"/>
    <property type="evidence" value="ECO:0007669"/>
    <property type="project" value="UniProtKB-UniRule"/>
</dbReference>
<dbReference type="InterPro" id="IPR002606">
    <property type="entry name" value="Riboflavin_kinase_bac"/>
</dbReference>
<dbReference type="Proteomes" id="UP000500949">
    <property type="component" value="Chromosome"/>
</dbReference>
<comment type="similarity">
    <text evidence="15">Belongs to the ribF family.</text>
</comment>
<dbReference type="EMBL" id="SLTX01000004">
    <property type="protein sequence ID" value="TDB02583.1"/>
    <property type="molecule type" value="Genomic_DNA"/>
</dbReference>